<feature type="transmembrane region" description="Helical" evidence="9">
    <location>
        <begin position="236"/>
        <end position="255"/>
    </location>
</feature>
<proteinExistence type="inferred from homology"/>
<keyword evidence="3 8" id="KW-0813">Transport</keyword>
<protein>
    <submittedName>
        <fullName evidence="11">Uncharacterized protein</fullName>
    </submittedName>
</protein>
<dbReference type="PROSITE" id="PS00221">
    <property type="entry name" value="MIP"/>
    <property type="match status" value="1"/>
</dbReference>
<evidence type="ECO:0000256" key="1">
    <source>
        <dbReference type="ARBA" id="ARBA00004141"/>
    </source>
</evidence>
<evidence type="ECO:0000256" key="7">
    <source>
        <dbReference type="ARBA" id="ARBA00045280"/>
    </source>
</evidence>
<evidence type="ECO:0000256" key="8">
    <source>
        <dbReference type="RuleBase" id="RU000477"/>
    </source>
</evidence>
<reference evidence="10" key="2">
    <citation type="journal article" date="2016" name="Mol. Ecol.">
        <title>Population genomics of the filarial nematode parasite Wuchereria bancrofti from mosquitoes.</title>
        <authorList>
            <person name="Small S.T."/>
            <person name="Reimer L.J."/>
            <person name="Tisch D.J."/>
            <person name="King C.L."/>
            <person name="Christensen B.M."/>
            <person name="Siba P.M."/>
            <person name="Kazura J.W."/>
            <person name="Serre D."/>
            <person name="Zimmerman P.A."/>
        </authorList>
    </citation>
    <scope>NUCLEOTIDE SEQUENCE</scope>
    <source>
        <strain evidence="10">pt0022</strain>
    </source>
</reference>
<feature type="transmembrane region" description="Helical" evidence="9">
    <location>
        <begin position="95"/>
        <end position="118"/>
    </location>
</feature>
<accession>A0AAF5Q2S8</accession>
<dbReference type="InterPro" id="IPR022357">
    <property type="entry name" value="MIP_CS"/>
</dbReference>
<dbReference type="WBParaSite" id="mrna-Wban_09674">
    <property type="protein sequence ID" value="mrna-Wban_09674"/>
    <property type="gene ID" value="Wban_09674"/>
</dbReference>
<dbReference type="InterPro" id="IPR000425">
    <property type="entry name" value="MIP"/>
</dbReference>
<evidence type="ECO:0000313" key="10">
    <source>
        <dbReference type="Proteomes" id="UP000093561"/>
    </source>
</evidence>
<organism evidence="10 11">
    <name type="scientific">Wuchereria bancrofti</name>
    <dbReference type="NCBI Taxonomy" id="6293"/>
    <lineage>
        <taxon>Eukaryota</taxon>
        <taxon>Metazoa</taxon>
        <taxon>Ecdysozoa</taxon>
        <taxon>Nematoda</taxon>
        <taxon>Chromadorea</taxon>
        <taxon>Rhabditida</taxon>
        <taxon>Spirurina</taxon>
        <taxon>Spiruromorpha</taxon>
        <taxon>Filarioidea</taxon>
        <taxon>Onchocercidae</taxon>
        <taxon>Wuchereria</taxon>
    </lineage>
</organism>
<feature type="transmembrane region" description="Helical" evidence="9">
    <location>
        <begin position="53"/>
        <end position="74"/>
    </location>
</feature>
<evidence type="ECO:0000256" key="4">
    <source>
        <dbReference type="ARBA" id="ARBA00022692"/>
    </source>
</evidence>
<dbReference type="Pfam" id="PF00230">
    <property type="entry name" value="MIP"/>
    <property type="match status" value="1"/>
</dbReference>
<feature type="transmembrane region" description="Helical" evidence="9">
    <location>
        <begin position="21"/>
        <end position="41"/>
    </location>
</feature>
<evidence type="ECO:0000256" key="9">
    <source>
        <dbReference type="SAM" id="Phobius"/>
    </source>
</evidence>
<sequence length="295" mass="32406">MDNVTIVRNKLRIRNDLMRCILSEFTSTAFFVFAGTSTNAVNLLEGANCKICVVLGWALAIGLGAYAAGHLSGGHMNPAISFAFYLCGHISVFRFIMYSIAQISGAFAGSLVTFFLYYDGINHFDGGERQIIGSRATIGIFVPWPQDYMSISGCIFDQFVGTALLAFCVIMFTDPRNKIPPAVQPVVLIFSIILIAVCVTANAGGEINPARDLGPKLVAFTVGYGWDVFSYRNYKWFLIPIFVPFAGAAFGAWFYHLSLGIHISDDKDHCKTDDRMEMNEVSRVTIGKSRIAIAK</sequence>
<comment type="function">
    <text evidence="7">Aquaglyceroporin that may modulate the water content and osmolytes during anhydrobiosis.</text>
</comment>
<dbReference type="Proteomes" id="UP000093561">
    <property type="component" value="Unassembled WGS sequence"/>
</dbReference>
<evidence type="ECO:0000256" key="3">
    <source>
        <dbReference type="ARBA" id="ARBA00022448"/>
    </source>
</evidence>
<name>A0AAF5Q2S8_WUCBA</name>
<dbReference type="PRINTS" id="PR00783">
    <property type="entry name" value="MINTRINSICP"/>
</dbReference>
<dbReference type="GO" id="GO:0015250">
    <property type="term" value="F:water channel activity"/>
    <property type="evidence" value="ECO:0007669"/>
    <property type="project" value="TreeGrafter"/>
</dbReference>
<dbReference type="AlphaFoldDB" id="A0AAF5Q2S8"/>
<dbReference type="InterPro" id="IPR050363">
    <property type="entry name" value="MIP/Aquaporin"/>
</dbReference>
<feature type="transmembrane region" description="Helical" evidence="9">
    <location>
        <begin position="148"/>
        <end position="173"/>
    </location>
</feature>
<dbReference type="Gene3D" id="1.20.1080.10">
    <property type="entry name" value="Glycerol uptake facilitator protein"/>
    <property type="match status" value="1"/>
</dbReference>
<dbReference type="InterPro" id="IPR023271">
    <property type="entry name" value="Aquaporin-like"/>
</dbReference>
<keyword evidence="6 9" id="KW-0472">Membrane</keyword>
<feature type="transmembrane region" description="Helical" evidence="9">
    <location>
        <begin position="185"/>
        <end position="205"/>
    </location>
</feature>
<reference evidence="10" key="1">
    <citation type="submission" date="2015-03" db="EMBL/GenBank/DDBJ databases">
        <title>Wuchereria bancrofti Genome Sequencing Papua New Guinea Strain.</title>
        <authorList>
            <person name="Small S.T."/>
            <person name="Serre D."/>
            <person name="Zimmerman P.A."/>
        </authorList>
    </citation>
    <scope>NUCLEOTIDE SEQUENCE [LARGE SCALE GENOMIC DNA]</scope>
    <source>
        <strain evidence="10">pt0022</strain>
    </source>
</reference>
<comment type="subcellular location">
    <subcellularLocation>
        <location evidence="1">Membrane</location>
        <topology evidence="1">Multi-pass membrane protein</topology>
    </subcellularLocation>
</comment>
<dbReference type="GO" id="GO:0015254">
    <property type="term" value="F:glycerol channel activity"/>
    <property type="evidence" value="ECO:0007669"/>
    <property type="project" value="TreeGrafter"/>
</dbReference>
<dbReference type="GO" id="GO:0016323">
    <property type="term" value="C:basolateral plasma membrane"/>
    <property type="evidence" value="ECO:0007669"/>
    <property type="project" value="TreeGrafter"/>
</dbReference>
<evidence type="ECO:0000313" key="11">
    <source>
        <dbReference type="WBParaSite" id="mrna-Wban_09674"/>
    </source>
</evidence>
<evidence type="ECO:0000256" key="6">
    <source>
        <dbReference type="ARBA" id="ARBA00023136"/>
    </source>
</evidence>
<dbReference type="SUPFAM" id="SSF81338">
    <property type="entry name" value="Aquaporin-like"/>
    <property type="match status" value="1"/>
</dbReference>
<keyword evidence="5 9" id="KW-1133">Transmembrane helix</keyword>
<keyword evidence="4 8" id="KW-0812">Transmembrane</keyword>
<evidence type="ECO:0000256" key="5">
    <source>
        <dbReference type="ARBA" id="ARBA00022989"/>
    </source>
</evidence>
<dbReference type="PANTHER" id="PTHR43829:SF9">
    <property type="entry name" value="AQUAPORIN-9"/>
    <property type="match status" value="1"/>
</dbReference>
<dbReference type="PANTHER" id="PTHR43829">
    <property type="entry name" value="AQUAPORIN OR AQUAGLYCEROPORIN RELATED"/>
    <property type="match status" value="1"/>
</dbReference>
<evidence type="ECO:0000256" key="2">
    <source>
        <dbReference type="ARBA" id="ARBA00006175"/>
    </source>
</evidence>
<reference evidence="11" key="3">
    <citation type="submission" date="2024-02" db="UniProtKB">
        <authorList>
            <consortium name="WormBaseParasite"/>
        </authorList>
    </citation>
    <scope>IDENTIFICATION</scope>
    <source>
        <strain evidence="11">pt0022</strain>
    </source>
</reference>
<comment type="similarity">
    <text evidence="2 8">Belongs to the MIP/aquaporin (TC 1.A.8) family.</text>
</comment>